<dbReference type="InterPro" id="IPR036890">
    <property type="entry name" value="HATPase_C_sf"/>
</dbReference>
<dbReference type="Gene3D" id="3.30.450.20">
    <property type="entry name" value="PAS domain"/>
    <property type="match status" value="8"/>
</dbReference>
<evidence type="ECO:0000256" key="3">
    <source>
        <dbReference type="ARBA" id="ARBA00022553"/>
    </source>
</evidence>
<evidence type="ECO:0000256" key="6">
    <source>
        <dbReference type="SAM" id="Coils"/>
    </source>
</evidence>
<dbReference type="NCBIfam" id="TIGR00229">
    <property type="entry name" value="sensory_box"/>
    <property type="match status" value="7"/>
</dbReference>
<keyword evidence="5" id="KW-0418">Kinase</keyword>
<dbReference type="InterPro" id="IPR005467">
    <property type="entry name" value="His_kinase_dom"/>
</dbReference>
<dbReference type="Pfam" id="PF02518">
    <property type="entry name" value="HATPase_c"/>
    <property type="match status" value="1"/>
</dbReference>
<dbReference type="Gene3D" id="3.30.565.10">
    <property type="entry name" value="Histidine kinase-like ATPase, C-terminal domain"/>
    <property type="match status" value="1"/>
</dbReference>
<dbReference type="PRINTS" id="PR00344">
    <property type="entry name" value="BCTRLSENSOR"/>
</dbReference>
<sequence>MGNKNKDHYFLKGGGEMGKMIREKDWRKTPLGDPADWPQNLCTMVAVMLDNPFGMYIAWGTEYIQLYNDGYRPILGTTKHPQALGISTQETFSEIWHIIESMFDGVMNGKAVGFPDFMLPLNRHGFVENCYFDFSYSPIRNNDGTVGGVLVTVIETTDKKRVEANLKESNQRFRNTVKQAPVGITILRGPQYIVEMANDAYLELIDKKEADFVGKPLFNTLPEVKEAVHTLLDDVLNTGLAYHGNELPIPLNRYGKQDIFYFDFLYYPLKEDDGKISGVIAVATEVTEKVETRKTIEERKRLYEAITQNTPDLFYVFDLNYRFTYVNEALLKMWGRTWEESIGRGMLELGYEPWHADMHEREIDQVIATKKPIRGEVSFPHANLGRRIYDYIFVPVINEKGEVEAVTGTTRDISDIKNAQEDLKKSEEQFSTLADNMENLAWLADGEGWIYWYNKRWLEYTGLTLEEMQGWGWQKVHHPDHVDRIVEITKKIWQINESFELTFPLRRHDGQYRWFLTRGYPVTNKEGEIIRWIGTNTDISAQKEAEEQFRQMAERMPQKVWTSDAEGNRNYFNQVMLDYTGLNFDELKDWGWKKIIHPDDWPITKQKWEHSLKTGEDFENENRLLRSDGEYLWHLIRGTAVNDDQGKPKMWIGSKTEIHEQVELSEILEKNLKESNRRMQTILQHAPDAVISIDENGVISSWNNESETVFGWTESEAIGRTLTETIIPERYRKRHNEGMKHFLRTGNGPVINKPIELSALNKNGREFPIELKISTSKINDSHIFIGFIRDISIRKKAEETLLNKTNQLMEAQQLAHIGSWEWDVVSNVIEWSDELYRIYGLTPQEFKADYENYLKYIHPDDRDYVDSKVQQAFKDRLPYNFFHKTIGANGKLRILSSTGKVFTDANGNVIKMSGTAQDVTEQKKYEEELKSSEERFYKIFHSNPVPMSLAEIKTNKIKYVNNLFCSAFGYTKEEVIGQTSEELNLIDPEEYKRVIDLIFGYIHENRSLAEVQELSKEETEALLLKLKQSEKMKDFEILYTKKNGETFPALVSFDVIRIGTESFTVTSYLDITERKKAEALLKNQNEQLEKMNKELESFAYVSSHDLQEPLRKIQLFATRIIEKEEHNLSDYGKDMFKRMQVSAQRMQTLIQDLLAYSRTDTSEGNFEKTDLNEIITDVKEELKEELTAKHATIITNQLSHAHIIPFQFKQILHNLIGNSLKFSDPGRPLLIQIKSEIEIGIKLNNTKLSPQKTYCHITISDNGVGFEKQHNEKIFEVFQRLHGKNEYQGTGIGLSIVKKIVENHHGIITANGEPNNGATFHIYIPAK</sequence>
<dbReference type="SMART" id="SM00086">
    <property type="entry name" value="PAC"/>
    <property type="match status" value="7"/>
</dbReference>
<dbReference type="Pfam" id="PF00512">
    <property type="entry name" value="HisKA"/>
    <property type="match status" value="1"/>
</dbReference>
<dbReference type="InterPro" id="IPR013767">
    <property type="entry name" value="PAS_fold"/>
</dbReference>
<reference evidence="10 11" key="1">
    <citation type="submission" date="2019-06" db="EMBL/GenBank/DDBJ databases">
        <title>A large-scale integrated study on North Sea by COGITO (Coastal Microbe Genomic &amp; Taxonomic Observatory).</title>
        <authorList>
            <person name="Teeling H."/>
        </authorList>
    </citation>
    <scope>NUCLEOTIDE SEQUENCE [LARGE SCALE GENOMIC DNA]</scope>
    <source>
        <strain evidence="10 11">MAR_2009_79</strain>
    </source>
</reference>
<feature type="domain" description="PAC" evidence="9">
    <location>
        <begin position="753"/>
        <end position="803"/>
    </location>
</feature>
<comment type="caution">
    <text evidence="10">The sequence shown here is derived from an EMBL/GenBank/DDBJ whole genome shotgun (WGS) entry which is preliminary data.</text>
</comment>
<feature type="domain" description="PAS" evidence="8">
    <location>
        <begin position="299"/>
        <end position="370"/>
    </location>
</feature>
<accession>A0ABY3A917</accession>
<dbReference type="PANTHER" id="PTHR43304:SF1">
    <property type="entry name" value="PAC DOMAIN-CONTAINING PROTEIN"/>
    <property type="match status" value="1"/>
</dbReference>
<keyword evidence="11" id="KW-1185">Reference proteome</keyword>
<feature type="domain" description="PAC" evidence="9">
    <location>
        <begin position="373"/>
        <end position="425"/>
    </location>
</feature>
<dbReference type="PROSITE" id="PS50113">
    <property type="entry name" value="PAC"/>
    <property type="match status" value="7"/>
</dbReference>
<feature type="domain" description="PAS" evidence="8">
    <location>
        <begin position="823"/>
        <end position="876"/>
    </location>
</feature>
<dbReference type="InterPro" id="IPR013656">
    <property type="entry name" value="PAS_4"/>
</dbReference>
<dbReference type="SUPFAM" id="SSF55874">
    <property type="entry name" value="ATPase domain of HSP90 chaperone/DNA topoisomerase II/histidine kinase"/>
    <property type="match status" value="1"/>
</dbReference>
<dbReference type="SUPFAM" id="SSF55785">
    <property type="entry name" value="PYP-like sensor domain (PAS domain)"/>
    <property type="match status" value="7"/>
</dbReference>
<dbReference type="InterPro" id="IPR000700">
    <property type="entry name" value="PAS-assoc_C"/>
</dbReference>
<keyword evidence="3" id="KW-0597">Phosphoprotein</keyword>
<feature type="coiled-coil region" evidence="6">
    <location>
        <begin position="1069"/>
        <end position="1101"/>
    </location>
</feature>
<dbReference type="InterPro" id="IPR003661">
    <property type="entry name" value="HisK_dim/P_dom"/>
</dbReference>
<dbReference type="Gene3D" id="1.10.287.130">
    <property type="match status" value="1"/>
</dbReference>
<evidence type="ECO:0000313" key="11">
    <source>
        <dbReference type="Proteomes" id="UP000315363"/>
    </source>
</evidence>
<evidence type="ECO:0000256" key="1">
    <source>
        <dbReference type="ARBA" id="ARBA00000085"/>
    </source>
</evidence>
<dbReference type="InterPro" id="IPR003594">
    <property type="entry name" value="HATPase_dom"/>
</dbReference>
<dbReference type="CDD" id="cd00130">
    <property type="entry name" value="PAS"/>
    <property type="match status" value="6"/>
</dbReference>
<feature type="domain" description="PAS" evidence="8">
    <location>
        <begin position="426"/>
        <end position="496"/>
    </location>
</feature>
<dbReference type="CDD" id="cd00082">
    <property type="entry name" value="HisKA"/>
    <property type="match status" value="1"/>
</dbReference>
<dbReference type="InterPro" id="IPR013655">
    <property type="entry name" value="PAS_fold_3"/>
</dbReference>
<feature type="domain" description="PAC" evidence="9">
    <location>
        <begin position="1033"/>
        <end position="1083"/>
    </location>
</feature>
<feature type="domain" description="PAC" evidence="9">
    <location>
        <begin position="618"/>
        <end position="670"/>
    </location>
</feature>
<evidence type="ECO:0000256" key="4">
    <source>
        <dbReference type="ARBA" id="ARBA00022679"/>
    </source>
</evidence>
<dbReference type="InterPro" id="IPR052162">
    <property type="entry name" value="Sensor_kinase/Photoreceptor"/>
</dbReference>
<dbReference type="RefSeq" id="WP_142189093.1">
    <property type="nucleotide sequence ID" value="NZ_VHIF01000001.1"/>
</dbReference>
<dbReference type="Pfam" id="PF08447">
    <property type="entry name" value="PAS_3"/>
    <property type="match status" value="3"/>
</dbReference>
<dbReference type="PROSITE" id="PS50112">
    <property type="entry name" value="PAS"/>
    <property type="match status" value="6"/>
</dbReference>
<evidence type="ECO:0000256" key="5">
    <source>
        <dbReference type="ARBA" id="ARBA00022777"/>
    </source>
</evidence>
<dbReference type="SMART" id="SM00388">
    <property type="entry name" value="HisKA"/>
    <property type="match status" value="1"/>
</dbReference>
<proteinExistence type="predicted"/>
<dbReference type="InterPro" id="IPR004358">
    <property type="entry name" value="Sig_transdc_His_kin-like_C"/>
</dbReference>
<feature type="domain" description="PAS" evidence="8">
    <location>
        <begin position="675"/>
        <end position="746"/>
    </location>
</feature>
<dbReference type="EC" id="2.7.13.3" evidence="2"/>
<dbReference type="InterPro" id="IPR036097">
    <property type="entry name" value="HisK_dim/P_sf"/>
</dbReference>
<feature type="domain" description="Histidine kinase" evidence="7">
    <location>
        <begin position="1101"/>
        <end position="1327"/>
    </location>
</feature>
<feature type="domain" description="PAC" evidence="9">
    <location>
        <begin position="499"/>
        <end position="551"/>
    </location>
</feature>
<dbReference type="Proteomes" id="UP000315363">
    <property type="component" value="Unassembled WGS sequence"/>
</dbReference>
<dbReference type="SMART" id="SM00091">
    <property type="entry name" value="PAS"/>
    <property type="match status" value="7"/>
</dbReference>
<comment type="catalytic activity">
    <reaction evidence="1">
        <text>ATP + protein L-histidine = ADP + protein N-phospho-L-histidine.</text>
        <dbReference type="EC" id="2.7.13.3"/>
    </reaction>
</comment>
<dbReference type="SMART" id="SM00387">
    <property type="entry name" value="HATPase_c"/>
    <property type="match status" value="1"/>
</dbReference>
<evidence type="ECO:0000259" key="8">
    <source>
        <dbReference type="PROSITE" id="PS50112"/>
    </source>
</evidence>
<evidence type="ECO:0000259" key="9">
    <source>
        <dbReference type="PROSITE" id="PS50113"/>
    </source>
</evidence>
<name>A0ABY3A917_9FLAO</name>
<dbReference type="PROSITE" id="PS50109">
    <property type="entry name" value="HIS_KIN"/>
    <property type="match status" value="1"/>
</dbReference>
<feature type="domain" description="PAC" evidence="9">
    <location>
        <begin position="879"/>
        <end position="931"/>
    </location>
</feature>
<dbReference type="Pfam" id="PF13426">
    <property type="entry name" value="PAS_9"/>
    <property type="match status" value="1"/>
</dbReference>
<dbReference type="EMBL" id="VHIF01000001">
    <property type="protein sequence ID" value="TQO37064.1"/>
    <property type="molecule type" value="Genomic_DNA"/>
</dbReference>
<keyword evidence="6" id="KW-0175">Coiled coil</keyword>
<dbReference type="InterPro" id="IPR035965">
    <property type="entry name" value="PAS-like_dom_sf"/>
</dbReference>
<organism evidence="10 11">
    <name type="scientific">Arenibacter algicola</name>
    <dbReference type="NCBI Taxonomy" id="616991"/>
    <lineage>
        <taxon>Bacteria</taxon>
        <taxon>Pseudomonadati</taxon>
        <taxon>Bacteroidota</taxon>
        <taxon>Flavobacteriia</taxon>
        <taxon>Flavobacteriales</taxon>
        <taxon>Flavobacteriaceae</taxon>
        <taxon>Arenibacter</taxon>
    </lineage>
</organism>
<keyword evidence="4" id="KW-0808">Transferase</keyword>
<dbReference type="SUPFAM" id="SSF47384">
    <property type="entry name" value="Homodimeric domain of signal transducing histidine kinase"/>
    <property type="match status" value="1"/>
</dbReference>
<evidence type="ECO:0000313" key="10">
    <source>
        <dbReference type="EMBL" id="TQO37064.1"/>
    </source>
</evidence>
<gene>
    <name evidence="10" type="ORF">GQ41_1660</name>
</gene>
<evidence type="ECO:0000259" key="7">
    <source>
        <dbReference type="PROSITE" id="PS50109"/>
    </source>
</evidence>
<dbReference type="Pfam" id="PF08448">
    <property type="entry name" value="PAS_4"/>
    <property type="match status" value="2"/>
</dbReference>
<dbReference type="PANTHER" id="PTHR43304">
    <property type="entry name" value="PHYTOCHROME-LIKE PROTEIN CPH1"/>
    <property type="match status" value="1"/>
</dbReference>
<dbReference type="InterPro" id="IPR000014">
    <property type="entry name" value="PAS"/>
</dbReference>
<evidence type="ECO:0000256" key="2">
    <source>
        <dbReference type="ARBA" id="ARBA00012438"/>
    </source>
</evidence>
<dbReference type="Gene3D" id="2.10.70.100">
    <property type="match status" value="1"/>
</dbReference>
<feature type="domain" description="PAS" evidence="8">
    <location>
        <begin position="545"/>
        <end position="615"/>
    </location>
</feature>
<dbReference type="InterPro" id="IPR001610">
    <property type="entry name" value="PAC"/>
</dbReference>
<feature type="domain" description="PAC" evidence="9">
    <location>
        <begin position="245"/>
        <end position="298"/>
    </location>
</feature>
<dbReference type="Pfam" id="PF00989">
    <property type="entry name" value="PAS"/>
    <property type="match status" value="1"/>
</dbReference>
<feature type="domain" description="PAS" evidence="8">
    <location>
        <begin position="932"/>
        <end position="1005"/>
    </location>
</feature>
<protein>
    <recommendedName>
        <fullName evidence="2">histidine kinase</fullName>
        <ecNumber evidence="2">2.7.13.3</ecNumber>
    </recommendedName>
</protein>